<proteinExistence type="predicted"/>
<dbReference type="Gene3D" id="3.40.50.150">
    <property type="entry name" value="Vaccinia Virus protein VP39"/>
    <property type="match status" value="1"/>
</dbReference>
<sequence length="199" mass="23338">PNHEEIIKQDFLKLDKKFDDTHIIGNPPFGRQSSLAKKFIKKVSSAKSISFILPKSFKKESLKKTFPLDFHLIHENDLPFNSFKVNGDDYDVPCIFQIWVKKSYDREVLEKEEPCKFKFVKKEDEHDISFRRVGVYSGEINSETETKSPSSHYFIKFLDNDLLDKIEQFKTIDFPKDNTVGARSISKPELIREFNKIIK</sequence>
<dbReference type="AlphaFoldDB" id="X1CVM4"/>
<feature type="non-terminal residue" evidence="1">
    <location>
        <position position="1"/>
    </location>
</feature>
<dbReference type="EMBL" id="BART01032584">
    <property type="protein sequence ID" value="GAH12521.1"/>
    <property type="molecule type" value="Genomic_DNA"/>
</dbReference>
<accession>X1CVM4</accession>
<name>X1CVM4_9ZZZZ</name>
<dbReference type="GO" id="GO:0008168">
    <property type="term" value="F:methyltransferase activity"/>
    <property type="evidence" value="ECO:0007669"/>
    <property type="project" value="InterPro"/>
</dbReference>
<dbReference type="GO" id="GO:0003676">
    <property type="term" value="F:nucleic acid binding"/>
    <property type="evidence" value="ECO:0007669"/>
    <property type="project" value="InterPro"/>
</dbReference>
<dbReference type="InterPro" id="IPR029063">
    <property type="entry name" value="SAM-dependent_MTases_sf"/>
</dbReference>
<gene>
    <name evidence="1" type="ORF">S01H4_56264</name>
</gene>
<dbReference type="PROSITE" id="PS00092">
    <property type="entry name" value="N6_MTASE"/>
    <property type="match status" value="1"/>
</dbReference>
<protein>
    <recommendedName>
        <fullName evidence="2">DNA methylase adenine-specific domain-containing protein</fullName>
    </recommendedName>
</protein>
<evidence type="ECO:0000313" key="1">
    <source>
        <dbReference type="EMBL" id="GAH12521.1"/>
    </source>
</evidence>
<dbReference type="GO" id="GO:0032259">
    <property type="term" value="P:methylation"/>
    <property type="evidence" value="ECO:0007669"/>
    <property type="project" value="InterPro"/>
</dbReference>
<comment type="caution">
    <text evidence="1">The sequence shown here is derived from an EMBL/GenBank/DDBJ whole genome shotgun (WGS) entry which is preliminary data.</text>
</comment>
<evidence type="ECO:0008006" key="2">
    <source>
        <dbReference type="Google" id="ProtNLM"/>
    </source>
</evidence>
<dbReference type="InterPro" id="IPR002052">
    <property type="entry name" value="DNA_methylase_N6_adenine_CS"/>
</dbReference>
<organism evidence="1">
    <name type="scientific">marine sediment metagenome</name>
    <dbReference type="NCBI Taxonomy" id="412755"/>
    <lineage>
        <taxon>unclassified sequences</taxon>
        <taxon>metagenomes</taxon>
        <taxon>ecological metagenomes</taxon>
    </lineage>
</organism>
<reference evidence="1" key="1">
    <citation type="journal article" date="2014" name="Front. Microbiol.">
        <title>High frequency of phylogenetically diverse reductive dehalogenase-homologous genes in deep subseafloor sedimentary metagenomes.</title>
        <authorList>
            <person name="Kawai M."/>
            <person name="Futagami T."/>
            <person name="Toyoda A."/>
            <person name="Takaki Y."/>
            <person name="Nishi S."/>
            <person name="Hori S."/>
            <person name="Arai W."/>
            <person name="Tsubouchi T."/>
            <person name="Morono Y."/>
            <person name="Uchiyama I."/>
            <person name="Ito T."/>
            <person name="Fujiyama A."/>
            <person name="Inagaki F."/>
            <person name="Takami H."/>
        </authorList>
    </citation>
    <scope>NUCLEOTIDE SEQUENCE</scope>
    <source>
        <strain evidence="1">Expedition CK06-06</strain>
    </source>
</reference>